<dbReference type="InterPro" id="IPR037523">
    <property type="entry name" value="VOC_core"/>
</dbReference>
<dbReference type="Proteomes" id="UP000266482">
    <property type="component" value="Unassembled WGS sequence"/>
</dbReference>
<dbReference type="PANTHER" id="PTHR43133">
    <property type="entry name" value="RNA POLYMERASE ECF-TYPE SIGMA FACTO"/>
    <property type="match status" value="1"/>
</dbReference>
<dbReference type="InterPro" id="IPR013325">
    <property type="entry name" value="RNA_pol_sigma_r2"/>
</dbReference>
<dbReference type="NCBIfam" id="TIGR02937">
    <property type="entry name" value="sigma70-ECF"/>
    <property type="match status" value="1"/>
</dbReference>
<dbReference type="AlphaFoldDB" id="A0A3A1UV21"/>
<dbReference type="SUPFAM" id="SSF88946">
    <property type="entry name" value="Sigma2 domain of RNA polymerase sigma factors"/>
    <property type="match status" value="1"/>
</dbReference>
<keyword evidence="3" id="KW-0731">Sigma factor</keyword>
<evidence type="ECO:0000256" key="4">
    <source>
        <dbReference type="ARBA" id="ARBA00023163"/>
    </source>
</evidence>
<dbReference type="Gene3D" id="3.10.180.10">
    <property type="entry name" value="2,3-Dihydroxybiphenyl 1,2-Dioxygenase, domain 1"/>
    <property type="match status" value="1"/>
</dbReference>
<evidence type="ECO:0000313" key="6">
    <source>
        <dbReference type="EMBL" id="RIX52114.1"/>
    </source>
</evidence>
<protein>
    <submittedName>
        <fullName evidence="6">Sigma-70 family RNA polymerase sigma factor</fullName>
    </submittedName>
</protein>
<proteinExistence type="inferred from homology"/>
<dbReference type="GO" id="GO:0006352">
    <property type="term" value="P:DNA-templated transcription initiation"/>
    <property type="evidence" value="ECO:0007669"/>
    <property type="project" value="InterPro"/>
</dbReference>
<dbReference type="SUPFAM" id="SSF88659">
    <property type="entry name" value="Sigma3 and sigma4 domains of RNA polymerase sigma factors"/>
    <property type="match status" value="1"/>
</dbReference>
<keyword evidence="4" id="KW-0804">Transcription</keyword>
<dbReference type="Pfam" id="PF04542">
    <property type="entry name" value="Sigma70_r2"/>
    <property type="match status" value="1"/>
</dbReference>
<evidence type="ECO:0000256" key="1">
    <source>
        <dbReference type="ARBA" id="ARBA00010641"/>
    </source>
</evidence>
<accession>A0A3A1UV21</accession>
<dbReference type="InterPro" id="IPR013249">
    <property type="entry name" value="RNA_pol_sigma70_r4_t2"/>
</dbReference>
<dbReference type="Pfam" id="PF00903">
    <property type="entry name" value="Glyoxalase"/>
    <property type="match status" value="1"/>
</dbReference>
<dbReference type="InterPro" id="IPR004360">
    <property type="entry name" value="Glyas_Fos-R_dOase_dom"/>
</dbReference>
<organism evidence="6 7">
    <name type="scientific">Paenibacillus nanensis</name>
    <dbReference type="NCBI Taxonomy" id="393251"/>
    <lineage>
        <taxon>Bacteria</taxon>
        <taxon>Bacillati</taxon>
        <taxon>Bacillota</taxon>
        <taxon>Bacilli</taxon>
        <taxon>Bacillales</taxon>
        <taxon>Paenibacillaceae</taxon>
        <taxon>Paenibacillus</taxon>
    </lineage>
</organism>
<dbReference type="Pfam" id="PF08281">
    <property type="entry name" value="Sigma70_r4_2"/>
    <property type="match status" value="1"/>
</dbReference>
<reference evidence="6 7" key="1">
    <citation type="submission" date="2018-09" db="EMBL/GenBank/DDBJ databases">
        <title>Paenibacillus aracenensis nov. sp. isolated from a cave in southern Spain.</title>
        <authorList>
            <person name="Jurado V."/>
            <person name="Gutierrez-Patricio S."/>
            <person name="Gonzalez-Pimentel J.L."/>
            <person name="Miller A.Z."/>
            <person name="Laiz L."/>
            <person name="Saiz-Jimenez C."/>
        </authorList>
    </citation>
    <scope>NUCLEOTIDE SEQUENCE [LARGE SCALE GENOMIC DNA]</scope>
    <source>
        <strain evidence="6 7">DSM 22867</strain>
    </source>
</reference>
<gene>
    <name evidence="6" type="ORF">D3P08_14145</name>
</gene>
<feature type="domain" description="VOC" evidence="5">
    <location>
        <begin position="204"/>
        <end position="309"/>
    </location>
</feature>
<dbReference type="InterPro" id="IPR013324">
    <property type="entry name" value="RNA_pol_sigma_r3/r4-like"/>
</dbReference>
<dbReference type="InterPro" id="IPR014284">
    <property type="entry name" value="RNA_pol_sigma-70_dom"/>
</dbReference>
<evidence type="ECO:0000313" key="7">
    <source>
        <dbReference type="Proteomes" id="UP000266482"/>
    </source>
</evidence>
<dbReference type="GO" id="GO:0003677">
    <property type="term" value="F:DNA binding"/>
    <property type="evidence" value="ECO:0007669"/>
    <property type="project" value="InterPro"/>
</dbReference>
<dbReference type="InterPro" id="IPR036388">
    <property type="entry name" value="WH-like_DNA-bd_sf"/>
</dbReference>
<dbReference type="GO" id="GO:0016987">
    <property type="term" value="F:sigma factor activity"/>
    <property type="evidence" value="ECO:0007669"/>
    <property type="project" value="UniProtKB-KW"/>
</dbReference>
<dbReference type="PROSITE" id="PS51819">
    <property type="entry name" value="VOC"/>
    <property type="match status" value="1"/>
</dbReference>
<name>A0A3A1UV21_9BACL</name>
<dbReference type="InterPro" id="IPR039425">
    <property type="entry name" value="RNA_pol_sigma-70-like"/>
</dbReference>
<dbReference type="InterPro" id="IPR029068">
    <property type="entry name" value="Glyas_Bleomycin-R_OHBP_Dase"/>
</dbReference>
<dbReference type="Gene3D" id="1.10.10.10">
    <property type="entry name" value="Winged helix-like DNA-binding domain superfamily/Winged helix DNA-binding domain"/>
    <property type="match status" value="1"/>
</dbReference>
<dbReference type="OrthoDB" id="291991at2"/>
<comment type="caution">
    <text evidence="6">The sequence shown here is derived from an EMBL/GenBank/DDBJ whole genome shotgun (WGS) entry which is preliminary data.</text>
</comment>
<dbReference type="Gene3D" id="1.10.1740.10">
    <property type="match status" value="1"/>
</dbReference>
<evidence type="ECO:0000256" key="2">
    <source>
        <dbReference type="ARBA" id="ARBA00023015"/>
    </source>
</evidence>
<dbReference type="InterPro" id="IPR007627">
    <property type="entry name" value="RNA_pol_sigma70_r2"/>
</dbReference>
<dbReference type="RefSeq" id="WP_119600346.1">
    <property type="nucleotide sequence ID" value="NZ_QXQA01000008.1"/>
</dbReference>
<evidence type="ECO:0000259" key="5">
    <source>
        <dbReference type="PROSITE" id="PS51819"/>
    </source>
</evidence>
<dbReference type="CDD" id="cd06171">
    <property type="entry name" value="Sigma70_r4"/>
    <property type="match status" value="1"/>
</dbReference>
<dbReference type="PANTHER" id="PTHR43133:SF51">
    <property type="entry name" value="RNA POLYMERASE SIGMA FACTOR"/>
    <property type="match status" value="1"/>
</dbReference>
<dbReference type="SUPFAM" id="SSF54593">
    <property type="entry name" value="Glyoxalase/Bleomycin resistance protein/Dihydroxybiphenyl dioxygenase"/>
    <property type="match status" value="1"/>
</dbReference>
<dbReference type="EMBL" id="QXQA01000008">
    <property type="protein sequence ID" value="RIX52114.1"/>
    <property type="molecule type" value="Genomic_DNA"/>
</dbReference>
<sequence length="310" mass="36047">MTDDRHQPDDRLVLDAQNGDFEAFRMIVLRYSNALLSVAYSVLGDFHEAQDAAQEAFVKGYTSLHTLKDPARLGSWLYAIAYRTSLDMAKRKKPALPFNETLHQETDNVQFWLDQHVVQDSLRRALQSLEETSKTAVVLYYLSDWPMKEISRFLNLSVSAVESRIRRARDMLRLHLAGDFEAYFRPYRLGQAFERKVSEQVLKRMGHFYLPVTDKRQTTDWFTTHFQLRRSPHGHLLLESGHELYLLECSAHSPKPIPLLTFSVSGLDALWHRLKSGGVRTEPIEKDDLFGRLFAFYDPDFNKYYAVEPQ</sequence>
<comment type="similarity">
    <text evidence="1">Belongs to the sigma-70 factor family. ECF subfamily.</text>
</comment>
<keyword evidence="7" id="KW-1185">Reference proteome</keyword>
<keyword evidence="2" id="KW-0805">Transcription regulation</keyword>
<evidence type="ECO:0000256" key="3">
    <source>
        <dbReference type="ARBA" id="ARBA00023082"/>
    </source>
</evidence>